<organism evidence="3 4">
    <name type="scientific">Brevibacillus formosus</name>
    <dbReference type="NCBI Taxonomy" id="54913"/>
    <lineage>
        <taxon>Bacteria</taxon>
        <taxon>Bacillati</taxon>
        <taxon>Bacillota</taxon>
        <taxon>Bacilli</taxon>
        <taxon>Bacillales</taxon>
        <taxon>Paenibacillaceae</taxon>
        <taxon>Brevibacillus</taxon>
    </lineage>
</organism>
<dbReference type="PRINTS" id="PR00909">
    <property type="entry name" value="SPERMDNBNDNG"/>
</dbReference>
<dbReference type="PROSITE" id="PS51257">
    <property type="entry name" value="PROKAR_LIPOPROTEIN"/>
    <property type="match status" value="1"/>
</dbReference>
<dbReference type="GO" id="GO:0015888">
    <property type="term" value="P:thiamine transport"/>
    <property type="evidence" value="ECO:0007669"/>
    <property type="project" value="TreeGrafter"/>
</dbReference>
<evidence type="ECO:0000256" key="1">
    <source>
        <dbReference type="ARBA" id="ARBA00022729"/>
    </source>
</evidence>
<dbReference type="GO" id="GO:0019808">
    <property type="term" value="F:polyamine binding"/>
    <property type="evidence" value="ECO:0007669"/>
    <property type="project" value="InterPro"/>
</dbReference>
<dbReference type="Proteomes" id="UP000197781">
    <property type="component" value="Chromosome"/>
</dbReference>
<feature type="signal peptide" evidence="2">
    <location>
        <begin position="1"/>
        <end position="19"/>
    </location>
</feature>
<reference evidence="3 4" key="1">
    <citation type="submission" date="2016-11" db="EMBL/GenBank/DDBJ databases">
        <authorList>
            <person name="Jaros S."/>
            <person name="Januszkiewicz K."/>
            <person name="Wedrychowicz H."/>
        </authorList>
    </citation>
    <scope>NUCLEOTIDE SEQUENCE [LARGE SCALE GENOMIC DNA]</scope>
    <source>
        <strain evidence="3 4">NF2</strain>
    </source>
</reference>
<dbReference type="GO" id="GO:0015846">
    <property type="term" value="P:polyamine transport"/>
    <property type="evidence" value="ECO:0007669"/>
    <property type="project" value="InterPro"/>
</dbReference>
<gene>
    <name evidence="3" type="ORF">BP422_24005</name>
</gene>
<accession>A0A220MMP5</accession>
<protein>
    <submittedName>
        <fullName evidence="3">Spermidine/putrescine ABC transporter substrate-binding protein</fullName>
    </submittedName>
</protein>
<dbReference type="PANTHER" id="PTHR30006:SF2">
    <property type="entry name" value="ABC TRANSPORTER SUBSTRATE-BINDING PROTEIN"/>
    <property type="match status" value="1"/>
</dbReference>
<proteinExistence type="predicted"/>
<dbReference type="EMBL" id="CP018145">
    <property type="protein sequence ID" value="ASJ56358.1"/>
    <property type="molecule type" value="Genomic_DNA"/>
</dbReference>
<feature type="chain" id="PRO_5013007764" evidence="2">
    <location>
        <begin position="20"/>
        <end position="357"/>
    </location>
</feature>
<dbReference type="GO" id="GO:0030288">
    <property type="term" value="C:outer membrane-bounded periplasmic space"/>
    <property type="evidence" value="ECO:0007669"/>
    <property type="project" value="TreeGrafter"/>
</dbReference>
<dbReference type="Pfam" id="PF13416">
    <property type="entry name" value="SBP_bac_8"/>
    <property type="match status" value="1"/>
</dbReference>
<dbReference type="GO" id="GO:0030975">
    <property type="term" value="F:thiamine binding"/>
    <property type="evidence" value="ECO:0007669"/>
    <property type="project" value="TreeGrafter"/>
</dbReference>
<dbReference type="RefSeq" id="WP_088909933.1">
    <property type="nucleotide sequence ID" value="NZ_CP018145.1"/>
</dbReference>
<evidence type="ECO:0000256" key="2">
    <source>
        <dbReference type="SAM" id="SignalP"/>
    </source>
</evidence>
<dbReference type="CDD" id="cd13589">
    <property type="entry name" value="PBP2_polyamine_RpCGA009"/>
    <property type="match status" value="1"/>
</dbReference>
<sequence>MKKLLAGILSFSMMSLALAGCGSNDQPQAGGAGGEAKGEPQKLVISTWGFSEDFFRKEVYEPFEKEHNVKIVLEIGNNAERLNKIRQGSSDVDLIYLSDYYAQQGIESGAFEKIDRSRIPNLDQIYDIAKAPLGEEYGPAYTIGQFGIAYNPKLVKTEIKDWKDLWNPELAGKLTLPSITSTTGPMVLDRASAVAGSKEFNEDQAFAKMKEVNQSVVKFYDKTSEYVNMFGQEEIGVGPIMEMYFKDIKAAVPEAVFVQPASGGYAVMNTVNIVKGSKNKALAEDFINYQLSKEVQEKTAKAKIDSPVNKTVQLTEEEAKGVTYGEETVSKLRMLDMKFVNEHSKAWIDRWNREITQ</sequence>
<name>A0A220MMP5_9BACL</name>
<keyword evidence="1 2" id="KW-0732">Signal</keyword>
<dbReference type="InterPro" id="IPR006059">
    <property type="entry name" value="SBP"/>
</dbReference>
<dbReference type="GO" id="GO:0030976">
    <property type="term" value="F:thiamine pyrophosphate binding"/>
    <property type="evidence" value="ECO:0007669"/>
    <property type="project" value="TreeGrafter"/>
</dbReference>
<evidence type="ECO:0000313" key="4">
    <source>
        <dbReference type="Proteomes" id="UP000197781"/>
    </source>
</evidence>
<dbReference type="AlphaFoldDB" id="A0A220MMP5"/>
<dbReference type="SUPFAM" id="SSF53850">
    <property type="entry name" value="Periplasmic binding protein-like II"/>
    <property type="match status" value="1"/>
</dbReference>
<dbReference type="Gene3D" id="3.40.190.10">
    <property type="entry name" value="Periplasmic binding protein-like II"/>
    <property type="match status" value="2"/>
</dbReference>
<dbReference type="PANTHER" id="PTHR30006">
    <property type="entry name" value="THIAMINE-BINDING PERIPLASMIC PROTEIN-RELATED"/>
    <property type="match status" value="1"/>
</dbReference>
<dbReference type="KEGG" id="bfm:BP422_24005"/>
<evidence type="ECO:0000313" key="3">
    <source>
        <dbReference type="EMBL" id="ASJ56358.1"/>
    </source>
</evidence>
<dbReference type="InterPro" id="IPR001188">
    <property type="entry name" value="Sperm_putr-bd"/>
</dbReference>